<dbReference type="Pfam" id="PF13407">
    <property type="entry name" value="Peripla_BP_4"/>
    <property type="match status" value="1"/>
</dbReference>
<keyword evidence="2 3" id="KW-0732">Signal</keyword>
<dbReference type="EMBL" id="RBXR01000001">
    <property type="protein sequence ID" value="RKT68177.1"/>
    <property type="molecule type" value="Genomic_DNA"/>
</dbReference>
<dbReference type="InterPro" id="IPR028082">
    <property type="entry name" value="Peripla_BP_I"/>
</dbReference>
<evidence type="ECO:0000259" key="4">
    <source>
        <dbReference type="Pfam" id="PF13407"/>
    </source>
</evidence>
<keyword evidence="6" id="KW-1185">Reference proteome</keyword>
<dbReference type="GO" id="GO:0030246">
    <property type="term" value="F:carbohydrate binding"/>
    <property type="evidence" value="ECO:0007669"/>
    <property type="project" value="TreeGrafter"/>
</dbReference>
<accession>A0A495X2R4</accession>
<dbReference type="InterPro" id="IPR050555">
    <property type="entry name" value="Bact_Solute-Bind_Prot2"/>
</dbReference>
<comment type="caution">
    <text evidence="5">The sequence shown here is derived from an EMBL/GenBank/DDBJ whole genome shotgun (WGS) entry which is preliminary data.</text>
</comment>
<protein>
    <submittedName>
        <fullName evidence="5">Xylose-binding protein</fullName>
    </submittedName>
</protein>
<sequence length="367" mass="38605">MRRKFPVRTAATCCLALLLASCGKSAPPAKQAQSPGGQPKVGVILPDTTSSVRWERFDRPWLEKFLHGVGVDARIVNAENDPHRFVSLADEFIAEGVEVLVLTAVDSESAAAVERKAHAAGIPTINYDRLTLGGNADYYVSFDGVAVGTLQAEGLGKCLGAGRATVIELEGAKTDNNSSLFYEGQQRVLKPKYDAGQYKLLGNQWIEGWDNDLAGHVFADLLAANGGKVDGVVAANDGFAGEVIEVLAAKGLAGKVAVTGQDATVEGLRAILRGDQCMTVHKSVRAEAEATAGLVSALAGGGTANADTLVTQFIHDPRTDREIKALLLPPVAITKDNIGLVVEDDSVRLSQLCTEDNAEQCKAAGLS</sequence>
<comment type="subcellular location">
    <subcellularLocation>
        <location evidence="1">Cell envelope</location>
    </subcellularLocation>
</comment>
<feature type="domain" description="Periplasmic binding protein" evidence="4">
    <location>
        <begin position="42"/>
        <end position="301"/>
    </location>
</feature>
<dbReference type="AlphaFoldDB" id="A0A495X2R4"/>
<dbReference type="PROSITE" id="PS51257">
    <property type="entry name" value="PROKAR_LIPOPROTEIN"/>
    <property type="match status" value="1"/>
</dbReference>
<feature type="signal peptide" evidence="3">
    <location>
        <begin position="1"/>
        <end position="26"/>
    </location>
</feature>
<dbReference type="OrthoDB" id="9773673at2"/>
<feature type="chain" id="PRO_5039211207" evidence="3">
    <location>
        <begin position="27"/>
        <end position="367"/>
    </location>
</feature>
<dbReference type="SUPFAM" id="SSF53822">
    <property type="entry name" value="Periplasmic binding protein-like I"/>
    <property type="match status" value="1"/>
</dbReference>
<dbReference type="Proteomes" id="UP000272729">
    <property type="component" value="Unassembled WGS sequence"/>
</dbReference>
<evidence type="ECO:0000256" key="1">
    <source>
        <dbReference type="ARBA" id="ARBA00004196"/>
    </source>
</evidence>
<evidence type="ECO:0000256" key="2">
    <source>
        <dbReference type="ARBA" id="ARBA00022729"/>
    </source>
</evidence>
<dbReference type="InterPro" id="IPR025997">
    <property type="entry name" value="SBP_2_dom"/>
</dbReference>
<reference evidence="5 6" key="1">
    <citation type="submission" date="2018-10" db="EMBL/GenBank/DDBJ databases">
        <title>Sequencing the genomes of 1000 actinobacteria strains.</title>
        <authorList>
            <person name="Klenk H.-P."/>
        </authorList>
    </citation>
    <scope>NUCLEOTIDE SEQUENCE [LARGE SCALE GENOMIC DNA]</scope>
    <source>
        <strain evidence="5 6">DSM 43911</strain>
    </source>
</reference>
<evidence type="ECO:0000313" key="6">
    <source>
        <dbReference type="Proteomes" id="UP000272729"/>
    </source>
</evidence>
<dbReference type="Gene3D" id="3.40.50.2300">
    <property type="match status" value="2"/>
</dbReference>
<gene>
    <name evidence="5" type="ORF">DFJ66_1358</name>
</gene>
<evidence type="ECO:0000313" key="5">
    <source>
        <dbReference type="EMBL" id="RKT68177.1"/>
    </source>
</evidence>
<dbReference type="GO" id="GO:0030288">
    <property type="term" value="C:outer membrane-bounded periplasmic space"/>
    <property type="evidence" value="ECO:0007669"/>
    <property type="project" value="TreeGrafter"/>
</dbReference>
<proteinExistence type="predicted"/>
<dbReference type="PANTHER" id="PTHR30036:SF1">
    <property type="entry name" value="D-XYLOSE-BINDING PERIPLASMIC PROTEIN"/>
    <property type="match status" value="1"/>
</dbReference>
<name>A0A495X2R4_9PSEU</name>
<dbReference type="PANTHER" id="PTHR30036">
    <property type="entry name" value="D-XYLOSE-BINDING PERIPLASMIC PROTEIN"/>
    <property type="match status" value="1"/>
</dbReference>
<evidence type="ECO:0000256" key="3">
    <source>
        <dbReference type="SAM" id="SignalP"/>
    </source>
</evidence>
<organism evidence="5 6">
    <name type="scientific">Saccharothrix variisporea</name>
    <dbReference type="NCBI Taxonomy" id="543527"/>
    <lineage>
        <taxon>Bacteria</taxon>
        <taxon>Bacillati</taxon>
        <taxon>Actinomycetota</taxon>
        <taxon>Actinomycetes</taxon>
        <taxon>Pseudonocardiales</taxon>
        <taxon>Pseudonocardiaceae</taxon>
        <taxon>Saccharothrix</taxon>
    </lineage>
</organism>
<dbReference type="RefSeq" id="WP_121218989.1">
    <property type="nucleotide sequence ID" value="NZ_JBIUBA010000015.1"/>
</dbReference>